<dbReference type="GO" id="GO:0032196">
    <property type="term" value="P:transposition"/>
    <property type="evidence" value="ECO:0007669"/>
    <property type="project" value="UniProtKB-KW"/>
</dbReference>
<name>A0A8X8IBC9_CALTT</name>
<dbReference type="NCBIfam" id="TIGR01766">
    <property type="entry name" value="IS200/IS605 family accessory protein TnpB-like domain"/>
    <property type="match status" value="1"/>
</dbReference>
<dbReference type="AlphaFoldDB" id="A0A8X8IBC9"/>
<dbReference type="GO" id="GO:0003677">
    <property type="term" value="F:DNA binding"/>
    <property type="evidence" value="ECO:0007669"/>
    <property type="project" value="UniProtKB-KW"/>
</dbReference>
<dbReference type="KEGG" id="cthu:HUR95_03885"/>
<dbReference type="EMBL" id="CP082237">
    <property type="protein sequence ID" value="QZT34526.1"/>
    <property type="molecule type" value="Genomic_DNA"/>
</dbReference>
<dbReference type="Pfam" id="PF07282">
    <property type="entry name" value="Cas12f1-like_TNB"/>
    <property type="match status" value="1"/>
</dbReference>
<evidence type="ECO:0000313" key="11">
    <source>
        <dbReference type="EMBL" id="QZT34526.1"/>
    </source>
</evidence>
<evidence type="ECO:0000256" key="5">
    <source>
        <dbReference type="ARBA" id="ARBA00022833"/>
    </source>
</evidence>
<evidence type="ECO:0000256" key="2">
    <source>
        <dbReference type="ARBA" id="ARBA00011044"/>
    </source>
</evidence>
<sequence>MANKAYKFRLYPTQEQAQLLAKTFGCVRFVYNKMLEERIQIYEKFKDDKEAMKQHKFPTPAKYKKDFPWLKEVDSLALANAQLNLQKAFTNFFSGRAGFPKFKSRKAKQSYTTNMVNGNIKLADGYIKLPKLKWVKFKQHREIPVHHIIKSCTITKTKTGKYFISILTEYEHQPVPKEVKNVVGLDFSMNTLYVDSEGKRANYPRFYRQALEKLARAQRVLSRRRKGSNRWHKQRLKVARLHEKIANQRQDFLHKASRQLANRYDAVVIEDLNMKGMSQALHFGKSVHDNGWGLFTTFLQYKLEEQGKKLIKIDKWFPSSKTCSCCGQVKVSLSLTERQFRCECGFVADRDINAAINIKKEGLKKLGTA</sequence>
<keyword evidence="7" id="KW-0233">DNA recombination</keyword>
<comment type="similarity">
    <text evidence="2">In the N-terminal section; belongs to the transposase 2 family.</text>
</comment>
<evidence type="ECO:0000256" key="7">
    <source>
        <dbReference type="ARBA" id="ARBA00023172"/>
    </source>
</evidence>
<dbReference type="GO" id="GO:0046872">
    <property type="term" value="F:metal ion binding"/>
    <property type="evidence" value="ECO:0007669"/>
    <property type="project" value="UniProtKB-KW"/>
</dbReference>
<proteinExistence type="inferred from homology"/>
<evidence type="ECO:0000256" key="3">
    <source>
        <dbReference type="ARBA" id="ARBA00022578"/>
    </source>
</evidence>
<dbReference type="PANTHER" id="PTHR30405">
    <property type="entry name" value="TRANSPOSASE"/>
    <property type="match status" value="1"/>
</dbReference>
<comment type="similarity">
    <text evidence="1">In the C-terminal section; belongs to the transposase 35 family.</text>
</comment>
<keyword evidence="3" id="KW-0815">Transposition</keyword>
<dbReference type="InterPro" id="IPR021027">
    <property type="entry name" value="Transposase_put_HTH"/>
</dbReference>
<protein>
    <submittedName>
        <fullName evidence="11">Transposase</fullName>
    </submittedName>
</protein>
<dbReference type="Proteomes" id="UP000825179">
    <property type="component" value="Chromosome"/>
</dbReference>
<evidence type="ECO:0000259" key="9">
    <source>
        <dbReference type="Pfam" id="PF07282"/>
    </source>
</evidence>
<dbReference type="RefSeq" id="WP_222822954.1">
    <property type="nucleotide sequence ID" value="NZ_CP082237.1"/>
</dbReference>
<evidence type="ECO:0000259" key="8">
    <source>
        <dbReference type="Pfam" id="PF01385"/>
    </source>
</evidence>
<dbReference type="InterPro" id="IPR010095">
    <property type="entry name" value="Cas12f1-like_TNB"/>
</dbReference>
<keyword evidence="5" id="KW-0862">Zinc</keyword>
<dbReference type="NCBIfam" id="NF040570">
    <property type="entry name" value="guided_TnpB"/>
    <property type="match status" value="1"/>
</dbReference>
<accession>A0A8X8IBC9</accession>
<reference evidence="11 12" key="1">
    <citation type="journal article" date="2020" name="Extremophiles">
        <title>Genomic analysis of Caldalkalibacillus thermarum TA2.A1 reveals aerobic alkaliphilic metabolism and evolutionary hallmarks linking alkaliphilic bacteria and plant life.</title>
        <authorList>
            <person name="de Jong S.I."/>
            <person name="van den Broek M.A."/>
            <person name="Merkel A.Y."/>
            <person name="de la Torre Cortes P."/>
            <person name="Kalamorz F."/>
            <person name="Cook G.M."/>
            <person name="van Loosdrecht M.C.M."/>
            <person name="McMillan D.G.G."/>
        </authorList>
    </citation>
    <scope>NUCLEOTIDE SEQUENCE [LARGE SCALE GENOMIC DNA]</scope>
    <source>
        <strain evidence="11 12">TA2.A1</strain>
    </source>
</reference>
<evidence type="ECO:0000259" key="10">
    <source>
        <dbReference type="Pfam" id="PF12323"/>
    </source>
</evidence>
<dbReference type="InterPro" id="IPR001959">
    <property type="entry name" value="Transposase"/>
</dbReference>
<evidence type="ECO:0000256" key="4">
    <source>
        <dbReference type="ARBA" id="ARBA00022723"/>
    </source>
</evidence>
<feature type="domain" description="Cas12f1-like TNB" evidence="9">
    <location>
        <begin position="292"/>
        <end position="358"/>
    </location>
</feature>
<evidence type="ECO:0000313" key="12">
    <source>
        <dbReference type="Proteomes" id="UP000825179"/>
    </source>
</evidence>
<feature type="domain" description="Probable transposase IS891/IS1136/IS1341" evidence="8">
    <location>
        <begin position="165"/>
        <end position="279"/>
    </location>
</feature>
<gene>
    <name evidence="11" type="ORF">HUR95_03885</name>
</gene>
<keyword evidence="4" id="KW-0479">Metal-binding</keyword>
<dbReference type="GO" id="GO:0006310">
    <property type="term" value="P:DNA recombination"/>
    <property type="evidence" value="ECO:0007669"/>
    <property type="project" value="UniProtKB-KW"/>
</dbReference>
<keyword evidence="12" id="KW-1185">Reference proteome</keyword>
<dbReference type="PANTHER" id="PTHR30405:SF25">
    <property type="entry name" value="RNA-GUIDED DNA ENDONUCLEASE INSQ-RELATED"/>
    <property type="match status" value="1"/>
</dbReference>
<dbReference type="Pfam" id="PF12323">
    <property type="entry name" value="HTH_OrfB_IS605"/>
    <property type="match status" value="1"/>
</dbReference>
<evidence type="ECO:0000256" key="1">
    <source>
        <dbReference type="ARBA" id="ARBA00008761"/>
    </source>
</evidence>
<dbReference type="Pfam" id="PF01385">
    <property type="entry name" value="OrfB_IS605"/>
    <property type="match status" value="1"/>
</dbReference>
<evidence type="ECO:0000256" key="6">
    <source>
        <dbReference type="ARBA" id="ARBA00023125"/>
    </source>
</evidence>
<feature type="domain" description="Transposase putative helix-turn-helix" evidence="10">
    <location>
        <begin position="1"/>
        <end position="45"/>
    </location>
</feature>
<dbReference type="InterPro" id="IPR051399">
    <property type="entry name" value="RNA-guided_DNA_endo/Transpos"/>
</dbReference>
<organism evidence="11 12">
    <name type="scientific">Caldalkalibacillus thermarum (strain TA2.A1)</name>
    <dbReference type="NCBI Taxonomy" id="986075"/>
    <lineage>
        <taxon>Bacteria</taxon>
        <taxon>Bacillati</taxon>
        <taxon>Bacillota</taxon>
        <taxon>Bacilli</taxon>
        <taxon>Bacillales</taxon>
        <taxon>Bacillaceae</taxon>
        <taxon>Caldalkalibacillus</taxon>
    </lineage>
</organism>
<keyword evidence="6" id="KW-0238">DNA-binding</keyword>